<gene>
    <name evidence="1" type="ORF">Fcan01_15717</name>
</gene>
<evidence type="ECO:0000313" key="1">
    <source>
        <dbReference type="EMBL" id="OXA49505.1"/>
    </source>
</evidence>
<reference evidence="1 2" key="1">
    <citation type="submission" date="2015-12" db="EMBL/GenBank/DDBJ databases">
        <title>The genome of Folsomia candida.</title>
        <authorList>
            <person name="Faddeeva A."/>
            <person name="Derks M.F."/>
            <person name="Anvar Y."/>
            <person name="Smit S."/>
            <person name="Van Straalen N."/>
            <person name="Roelofs D."/>
        </authorList>
    </citation>
    <scope>NUCLEOTIDE SEQUENCE [LARGE SCALE GENOMIC DNA]</scope>
    <source>
        <strain evidence="1 2">VU population</strain>
        <tissue evidence="1">Whole body</tissue>
    </source>
</reference>
<organism evidence="1 2">
    <name type="scientific">Folsomia candida</name>
    <name type="common">Springtail</name>
    <dbReference type="NCBI Taxonomy" id="158441"/>
    <lineage>
        <taxon>Eukaryota</taxon>
        <taxon>Metazoa</taxon>
        <taxon>Ecdysozoa</taxon>
        <taxon>Arthropoda</taxon>
        <taxon>Hexapoda</taxon>
        <taxon>Collembola</taxon>
        <taxon>Entomobryomorpha</taxon>
        <taxon>Isotomoidea</taxon>
        <taxon>Isotomidae</taxon>
        <taxon>Proisotominae</taxon>
        <taxon>Folsomia</taxon>
    </lineage>
</organism>
<dbReference type="Proteomes" id="UP000198287">
    <property type="component" value="Unassembled WGS sequence"/>
</dbReference>
<protein>
    <recommendedName>
        <fullName evidence="3">Chitin-binding type-2 domain-containing protein</fullName>
    </recommendedName>
</protein>
<evidence type="ECO:0008006" key="3">
    <source>
        <dbReference type="Google" id="ProtNLM"/>
    </source>
</evidence>
<name>A0A226DVK6_FOLCA</name>
<dbReference type="AlphaFoldDB" id="A0A226DVK6"/>
<accession>A0A226DVK6</accession>
<sequence length="193" mass="21847">MPGIQVTGEIQMSEQYLAWIMDLCKYQVFGDPMDCKKFTICTKLDNKKWNISTYTCDERTEFNKLASANASLAQVEHPYQSYCVREFVEYPIHYSLETHPLSIFKSRGTYGLCQKRGQFFPAPGSCVSYVKCLWQNDDGSWEVYQDTCSNLQVYSQLDGNCVGTDAVNAPICEIPKGSNYNNGTIGDAKNICK</sequence>
<evidence type="ECO:0000313" key="2">
    <source>
        <dbReference type="Proteomes" id="UP000198287"/>
    </source>
</evidence>
<keyword evidence="2" id="KW-1185">Reference proteome</keyword>
<dbReference type="EMBL" id="LNIX01000010">
    <property type="protein sequence ID" value="OXA49505.1"/>
    <property type="molecule type" value="Genomic_DNA"/>
</dbReference>
<comment type="caution">
    <text evidence="1">The sequence shown here is derived from an EMBL/GenBank/DDBJ whole genome shotgun (WGS) entry which is preliminary data.</text>
</comment>
<proteinExistence type="predicted"/>